<dbReference type="PANTHER" id="PTHR31973:SF187">
    <property type="entry name" value="MUTATOR TRANSPOSASE MUDRA PROTEIN"/>
    <property type="match status" value="1"/>
</dbReference>
<dbReference type="AlphaFoldDB" id="A0AAP0X9F9"/>
<evidence type="ECO:0000313" key="3">
    <source>
        <dbReference type="Proteomes" id="UP001415857"/>
    </source>
</evidence>
<organism evidence="2 3">
    <name type="scientific">Liquidambar formosana</name>
    <name type="common">Formosan gum</name>
    <dbReference type="NCBI Taxonomy" id="63359"/>
    <lineage>
        <taxon>Eukaryota</taxon>
        <taxon>Viridiplantae</taxon>
        <taxon>Streptophyta</taxon>
        <taxon>Embryophyta</taxon>
        <taxon>Tracheophyta</taxon>
        <taxon>Spermatophyta</taxon>
        <taxon>Magnoliopsida</taxon>
        <taxon>eudicotyledons</taxon>
        <taxon>Gunneridae</taxon>
        <taxon>Pentapetalae</taxon>
        <taxon>Saxifragales</taxon>
        <taxon>Altingiaceae</taxon>
        <taxon>Liquidambar</taxon>
    </lineage>
</organism>
<keyword evidence="3" id="KW-1185">Reference proteome</keyword>
<accession>A0AAP0X9F9</accession>
<protein>
    <recommendedName>
        <fullName evidence="1">Transposase MuDR plant domain-containing protein</fullName>
    </recommendedName>
</protein>
<dbReference type="InterPro" id="IPR004332">
    <property type="entry name" value="Transposase_MuDR"/>
</dbReference>
<evidence type="ECO:0000259" key="1">
    <source>
        <dbReference type="Pfam" id="PF03108"/>
    </source>
</evidence>
<proteinExistence type="predicted"/>
<sequence>MIWKLICWAHLIKNVGQCFKDGVKGFRVALRKYSVEIGFNYDFVRNESDRVTTVCRMKEQRGCEWQVHARMEHANGWLYIRQLNNVHTCGAAVRTTKHNRMGFDIVSSEMVEVVCDKPLLSAVEVRRDFKKKYGLDISYTNAWIGIEKARNCLYGDNSESFDQLRWFIEESLRTNPGQQTCFGYG</sequence>
<comment type="caution">
    <text evidence="2">The sequence shown here is derived from an EMBL/GenBank/DDBJ whole genome shotgun (WGS) entry which is preliminary data.</text>
</comment>
<name>A0AAP0X9F9_LIQFO</name>
<dbReference type="Pfam" id="PF03108">
    <property type="entry name" value="DBD_Tnp_Mut"/>
    <property type="match status" value="1"/>
</dbReference>
<dbReference type="Proteomes" id="UP001415857">
    <property type="component" value="Unassembled WGS sequence"/>
</dbReference>
<reference evidence="2 3" key="1">
    <citation type="journal article" date="2024" name="Plant J.">
        <title>Genome sequences and population genomics reveal climatic adaptation and genomic divergence between two closely related sweetgum species.</title>
        <authorList>
            <person name="Xu W.Q."/>
            <person name="Ren C.Q."/>
            <person name="Zhang X.Y."/>
            <person name="Comes H.P."/>
            <person name="Liu X.H."/>
            <person name="Li Y.G."/>
            <person name="Kettle C.J."/>
            <person name="Jalonen R."/>
            <person name="Gaisberger H."/>
            <person name="Ma Y.Z."/>
            <person name="Qiu Y.X."/>
        </authorList>
    </citation>
    <scope>NUCLEOTIDE SEQUENCE [LARGE SCALE GENOMIC DNA]</scope>
    <source>
        <strain evidence="2">Hangzhou</strain>
    </source>
</reference>
<gene>
    <name evidence="2" type="ORF">L1049_008685</name>
</gene>
<feature type="domain" description="Transposase MuDR plant" evidence="1">
    <location>
        <begin position="14"/>
        <end position="73"/>
    </location>
</feature>
<dbReference type="PANTHER" id="PTHR31973">
    <property type="entry name" value="POLYPROTEIN, PUTATIVE-RELATED"/>
    <property type="match status" value="1"/>
</dbReference>
<evidence type="ECO:0000313" key="2">
    <source>
        <dbReference type="EMBL" id="KAK9290515.1"/>
    </source>
</evidence>
<dbReference type="EMBL" id="JBBPBK010000002">
    <property type="protein sequence ID" value="KAK9290515.1"/>
    <property type="molecule type" value="Genomic_DNA"/>
</dbReference>